<dbReference type="Pfam" id="PF00542">
    <property type="entry name" value="Ribosomal_L12"/>
    <property type="match status" value="2"/>
</dbReference>
<evidence type="ECO:0000259" key="4">
    <source>
        <dbReference type="Pfam" id="PF00542"/>
    </source>
</evidence>
<keyword evidence="6" id="KW-1185">Reference proteome</keyword>
<keyword evidence="2" id="KW-0687">Ribonucleoprotein</keyword>
<dbReference type="RefSeq" id="WP_204799017.1">
    <property type="nucleotide sequence ID" value="NZ_BMLW01000002.1"/>
</dbReference>
<evidence type="ECO:0000313" key="5">
    <source>
        <dbReference type="EMBL" id="GGP08255.1"/>
    </source>
</evidence>
<name>A0ABQ2NQQ5_9BACI</name>
<gene>
    <name evidence="5" type="ORF">GCM10011346_07570</name>
</gene>
<evidence type="ECO:0000256" key="1">
    <source>
        <dbReference type="ARBA" id="ARBA00022980"/>
    </source>
</evidence>
<dbReference type="Proteomes" id="UP000641206">
    <property type="component" value="Unassembled WGS sequence"/>
</dbReference>
<dbReference type="InterPro" id="IPR014719">
    <property type="entry name" value="Ribosomal_bL12_C/ClpS-like"/>
</dbReference>
<dbReference type="PANTHER" id="PTHR45987:SF4">
    <property type="entry name" value="LARGE RIBOSOMAL SUBUNIT PROTEIN BL12M"/>
    <property type="match status" value="1"/>
</dbReference>
<organism evidence="5 6">
    <name type="scientific">Oceanobacillus neutriphilus</name>
    <dbReference type="NCBI Taxonomy" id="531815"/>
    <lineage>
        <taxon>Bacteria</taxon>
        <taxon>Bacillati</taxon>
        <taxon>Bacillota</taxon>
        <taxon>Bacilli</taxon>
        <taxon>Bacillales</taxon>
        <taxon>Bacillaceae</taxon>
        <taxon>Oceanobacillus</taxon>
    </lineage>
</organism>
<dbReference type="SUPFAM" id="SSF54736">
    <property type="entry name" value="ClpS-like"/>
    <property type="match status" value="1"/>
</dbReference>
<keyword evidence="3" id="KW-1133">Transmembrane helix</keyword>
<dbReference type="PANTHER" id="PTHR45987">
    <property type="entry name" value="39S RIBOSOMAL PROTEIN L12"/>
    <property type="match status" value="1"/>
</dbReference>
<accession>A0ABQ2NQQ5</accession>
<protein>
    <recommendedName>
        <fullName evidence="4">Large ribosomal subunit protein bL12 C-terminal domain-containing protein</fullName>
    </recommendedName>
</protein>
<evidence type="ECO:0000256" key="3">
    <source>
        <dbReference type="SAM" id="Phobius"/>
    </source>
</evidence>
<reference evidence="6" key="1">
    <citation type="journal article" date="2019" name="Int. J. Syst. Evol. Microbiol.">
        <title>The Global Catalogue of Microorganisms (GCM) 10K type strain sequencing project: providing services to taxonomists for standard genome sequencing and annotation.</title>
        <authorList>
            <consortium name="The Broad Institute Genomics Platform"/>
            <consortium name="The Broad Institute Genome Sequencing Center for Infectious Disease"/>
            <person name="Wu L."/>
            <person name="Ma J."/>
        </authorList>
    </citation>
    <scope>NUCLEOTIDE SEQUENCE [LARGE SCALE GENOMIC DNA]</scope>
    <source>
        <strain evidence="6">CGMCC 1.7693</strain>
    </source>
</reference>
<keyword evidence="1" id="KW-0689">Ribosomal protein</keyword>
<keyword evidence="3" id="KW-0812">Transmembrane</keyword>
<dbReference type="EMBL" id="BMLW01000002">
    <property type="protein sequence ID" value="GGP08255.1"/>
    <property type="molecule type" value="Genomic_DNA"/>
</dbReference>
<keyword evidence="3" id="KW-0472">Membrane</keyword>
<proteinExistence type="predicted"/>
<evidence type="ECO:0000256" key="2">
    <source>
        <dbReference type="ARBA" id="ARBA00023274"/>
    </source>
</evidence>
<dbReference type="Gene3D" id="3.30.1390.10">
    <property type="match status" value="2"/>
</dbReference>
<evidence type="ECO:0000313" key="6">
    <source>
        <dbReference type="Proteomes" id="UP000641206"/>
    </source>
</evidence>
<comment type="caution">
    <text evidence="5">The sequence shown here is derived from an EMBL/GenBank/DDBJ whole genome shotgun (WGS) entry which is preliminary data.</text>
</comment>
<dbReference type="InterPro" id="IPR000206">
    <property type="entry name" value="Ribosomal_bL12"/>
</dbReference>
<feature type="domain" description="Large ribosomal subunit protein bL12 C-terminal" evidence="4">
    <location>
        <begin position="52"/>
        <end position="81"/>
    </location>
</feature>
<sequence length="138" mass="15619">MSTEFILIVVIVLAIIYLLTTLRGRNKHVDRQEKEMKSPEEILPEVQQRLESGEDKIKLIKFVRVETGLGLKEAKDLVEGNFKMDSPASDADLHQKVKEMLQSGSGPIKATKYVREQTGLGLKEAKDFVDHVKEETNI</sequence>
<feature type="domain" description="Large ribosomal subunit protein bL12 C-terminal" evidence="4">
    <location>
        <begin position="106"/>
        <end position="132"/>
    </location>
</feature>
<feature type="transmembrane region" description="Helical" evidence="3">
    <location>
        <begin position="6"/>
        <end position="24"/>
    </location>
</feature>
<dbReference type="InterPro" id="IPR013823">
    <property type="entry name" value="Ribosomal_bL12_C"/>
</dbReference>